<evidence type="ECO:0000259" key="4">
    <source>
        <dbReference type="Pfam" id="PF00591"/>
    </source>
</evidence>
<evidence type="ECO:0000256" key="1">
    <source>
        <dbReference type="ARBA" id="ARBA00022676"/>
    </source>
</evidence>
<comment type="catalytic activity">
    <reaction evidence="3">
        <text>N-(5-phospho-beta-D-ribosyl)anthranilate + diphosphate = 5-phospho-alpha-D-ribose 1-diphosphate + anthranilate</text>
        <dbReference type="Rhea" id="RHEA:11768"/>
        <dbReference type="ChEBI" id="CHEBI:16567"/>
        <dbReference type="ChEBI" id="CHEBI:18277"/>
        <dbReference type="ChEBI" id="CHEBI:33019"/>
        <dbReference type="ChEBI" id="CHEBI:58017"/>
        <dbReference type="EC" id="2.4.2.18"/>
    </reaction>
</comment>
<comment type="function">
    <text evidence="3">Catalyzes the transfer of the phosphoribosyl group of 5-phosphorylribose-1-pyrophosphate (PRPP) to anthranilate to yield N-(5'-phosphoribosyl)-anthranilate (PRA).</text>
</comment>
<dbReference type="EC" id="2.4.2.18" evidence="3"/>
<dbReference type="InterPro" id="IPR036320">
    <property type="entry name" value="Glycosyl_Trfase_fam3_N_dom_sf"/>
</dbReference>
<accession>A0AAW4L9P5</accession>
<dbReference type="PANTHER" id="PTHR43285:SF2">
    <property type="entry name" value="ANTHRANILATE PHOSPHORIBOSYLTRANSFERASE"/>
    <property type="match status" value="1"/>
</dbReference>
<dbReference type="AlphaFoldDB" id="A0AAW4L9P5"/>
<evidence type="ECO:0000259" key="5">
    <source>
        <dbReference type="Pfam" id="PF02885"/>
    </source>
</evidence>
<keyword evidence="3" id="KW-0479">Metal-binding</keyword>
<keyword evidence="3" id="KW-0460">Magnesium</keyword>
<evidence type="ECO:0000313" key="6">
    <source>
        <dbReference type="EMBL" id="MBT0663896.1"/>
    </source>
</evidence>
<feature type="binding site" evidence="3">
    <location>
        <position position="96"/>
    </location>
    <ligand>
        <name>5-phospho-alpha-D-ribose 1-diphosphate</name>
        <dbReference type="ChEBI" id="CHEBI:58017"/>
    </ligand>
</feature>
<proteinExistence type="inferred from homology"/>
<name>A0AAW4L9P5_9BACT</name>
<feature type="binding site" evidence="3">
    <location>
        <position position="128"/>
    </location>
    <ligand>
        <name>5-phospho-alpha-D-ribose 1-diphosphate</name>
        <dbReference type="ChEBI" id="CHEBI:58017"/>
    </ligand>
</feature>
<dbReference type="Pfam" id="PF02885">
    <property type="entry name" value="Glycos_trans_3N"/>
    <property type="match status" value="1"/>
</dbReference>
<dbReference type="Gene3D" id="1.20.970.10">
    <property type="entry name" value="Transferase, Pyrimidine Nucleoside Phosphorylase, Chain C"/>
    <property type="match status" value="1"/>
</dbReference>
<dbReference type="InterPro" id="IPR035902">
    <property type="entry name" value="Nuc_phospho_transferase"/>
</dbReference>
<evidence type="ECO:0000313" key="7">
    <source>
        <dbReference type="Proteomes" id="UP000811899"/>
    </source>
</evidence>
<keyword evidence="2 3" id="KW-0808">Transferase</keyword>
<feature type="binding site" evidence="3">
    <location>
        <position position="100"/>
    </location>
    <ligand>
        <name>Mg(2+)</name>
        <dbReference type="ChEBI" id="CHEBI:18420"/>
        <label>1</label>
    </ligand>
</feature>
<feature type="domain" description="Glycosyl transferase family 3" evidence="4">
    <location>
        <begin position="85"/>
        <end position="339"/>
    </location>
</feature>
<keyword evidence="3" id="KW-0057">Aromatic amino acid biosynthesis</keyword>
<comment type="similarity">
    <text evidence="3">Belongs to the anthranilate phosphoribosyltransferase family.</text>
</comment>
<dbReference type="GO" id="GO:0000287">
    <property type="term" value="F:magnesium ion binding"/>
    <property type="evidence" value="ECO:0007669"/>
    <property type="project" value="UniProtKB-UniRule"/>
</dbReference>
<evidence type="ECO:0000256" key="3">
    <source>
        <dbReference type="HAMAP-Rule" id="MF_00211"/>
    </source>
</evidence>
<organism evidence="6 7">
    <name type="scientific">Geoanaerobacter pelophilus</name>
    <dbReference type="NCBI Taxonomy" id="60036"/>
    <lineage>
        <taxon>Bacteria</taxon>
        <taxon>Pseudomonadati</taxon>
        <taxon>Thermodesulfobacteriota</taxon>
        <taxon>Desulfuromonadia</taxon>
        <taxon>Geobacterales</taxon>
        <taxon>Geobacteraceae</taxon>
        <taxon>Geoanaerobacter</taxon>
    </lineage>
</organism>
<keyword evidence="7" id="KW-1185">Reference proteome</keyword>
<dbReference type="SUPFAM" id="SSF47648">
    <property type="entry name" value="Nucleoside phosphorylase/phosphoribosyltransferase N-terminal domain"/>
    <property type="match status" value="1"/>
</dbReference>
<comment type="subunit">
    <text evidence="3">Homodimer.</text>
</comment>
<dbReference type="InterPro" id="IPR000312">
    <property type="entry name" value="Glycosyl_Trfase_fam3"/>
</dbReference>
<dbReference type="PANTHER" id="PTHR43285">
    <property type="entry name" value="ANTHRANILATE PHOSPHORIBOSYLTRANSFERASE"/>
    <property type="match status" value="1"/>
</dbReference>
<feature type="binding site" evidence="3">
    <location>
        <position position="239"/>
    </location>
    <ligand>
        <name>Mg(2+)</name>
        <dbReference type="ChEBI" id="CHEBI:18420"/>
        <label>1</label>
    </ligand>
</feature>
<dbReference type="Proteomes" id="UP000811899">
    <property type="component" value="Unassembled WGS sequence"/>
</dbReference>
<reference evidence="6 7" key="1">
    <citation type="submission" date="2021-05" db="EMBL/GenBank/DDBJ databases">
        <title>The draft genome of Geobacter pelophilus DSM 12255.</title>
        <authorList>
            <person name="Xu Z."/>
            <person name="Masuda Y."/>
            <person name="Itoh H."/>
            <person name="Senoo K."/>
        </authorList>
    </citation>
    <scope>NUCLEOTIDE SEQUENCE [LARGE SCALE GENOMIC DNA]</scope>
    <source>
        <strain evidence="6 7">DSM 12255</strain>
    </source>
</reference>
<feature type="binding site" evidence="3">
    <location>
        <begin position="98"/>
        <end position="101"/>
    </location>
    <ligand>
        <name>5-phospho-alpha-D-ribose 1-diphosphate</name>
        <dbReference type="ChEBI" id="CHEBI:58017"/>
    </ligand>
</feature>
<keyword evidence="3" id="KW-0822">Tryptophan biosynthesis</keyword>
<dbReference type="Pfam" id="PF00591">
    <property type="entry name" value="Glycos_transf_3"/>
    <property type="match status" value="1"/>
</dbReference>
<dbReference type="NCBIfam" id="TIGR01245">
    <property type="entry name" value="trpD"/>
    <property type="match status" value="1"/>
</dbReference>
<feature type="binding site" evidence="3">
    <location>
        <position position="88"/>
    </location>
    <ligand>
        <name>5-phospho-alpha-D-ribose 1-diphosphate</name>
        <dbReference type="ChEBI" id="CHEBI:58017"/>
    </ligand>
</feature>
<feature type="binding site" evidence="3">
    <location>
        <position position="239"/>
    </location>
    <ligand>
        <name>Mg(2+)</name>
        <dbReference type="ChEBI" id="CHEBI:18420"/>
        <label>2</label>
    </ligand>
</feature>
<dbReference type="GO" id="GO:0004048">
    <property type="term" value="F:anthranilate phosphoribosyltransferase activity"/>
    <property type="evidence" value="ECO:0007669"/>
    <property type="project" value="UniProtKB-UniRule"/>
</dbReference>
<dbReference type="GO" id="GO:0000162">
    <property type="term" value="P:L-tryptophan biosynthetic process"/>
    <property type="evidence" value="ECO:0007669"/>
    <property type="project" value="UniProtKB-UniRule"/>
</dbReference>
<dbReference type="SUPFAM" id="SSF52418">
    <property type="entry name" value="Nucleoside phosphorylase/phosphoribosyltransferase catalytic domain"/>
    <property type="match status" value="1"/>
</dbReference>
<dbReference type="InterPro" id="IPR005940">
    <property type="entry name" value="Anthranilate_Pribosyl_Tfrase"/>
</dbReference>
<dbReference type="GO" id="GO:0005829">
    <property type="term" value="C:cytosol"/>
    <property type="evidence" value="ECO:0007669"/>
    <property type="project" value="TreeGrafter"/>
</dbReference>
<feature type="binding site" evidence="3">
    <location>
        <position position="238"/>
    </location>
    <ligand>
        <name>Mg(2+)</name>
        <dbReference type="ChEBI" id="CHEBI:18420"/>
        <label>2</label>
    </ligand>
</feature>
<dbReference type="EMBL" id="JAHCVJ010000002">
    <property type="protein sequence ID" value="MBT0663896.1"/>
    <property type="molecule type" value="Genomic_DNA"/>
</dbReference>
<comment type="caution">
    <text evidence="3">Lacks conserved residue(s) required for the propagation of feature annotation.</text>
</comment>
<feature type="domain" description="Glycosyl transferase family 3 N-terminal" evidence="5">
    <location>
        <begin position="12"/>
        <end position="67"/>
    </location>
</feature>
<evidence type="ECO:0000256" key="2">
    <source>
        <dbReference type="ARBA" id="ARBA00022679"/>
    </source>
</evidence>
<comment type="pathway">
    <text evidence="3">Amino-acid biosynthesis; L-tryptophan biosynthesis; L-tryptophan from chorismate: step 2/5.</text>
</comment>
<dbReference type="InterPro" id="IPR017459">
    <property type="entry name" value="Glycosyl_Trfase_fam3_N_dom"/>
</dbReference>
<feature type="binding site" evidence="3">
    <location>
        <position position="88"/>
    </location>
    <ligand>
        <name>anthranilate</name>
        <dbReference type="ChEBI" id="CHEBI:16567"/>
        <label>1</label>
    </ligand>
</feature>
<comment type="caution">
    <text evidence="6">The sequence shown here is derived from an EMBL/GenBank/DDBJ whole genome shotgun (WGS) entry which is preliminary data.</text>
</comment>
<comment type="cofactor">
    <cofactor evidence="3">
        <name>Mg(2+)</name>
        <dbReference type="ChEBI" id="CHEBI:18420"/>
    </cofactor>
    <text evidence="3">Binds 2 magnesium ions per monomer.</text>
</comment>
<gene>
    <name evidence="3 6" type="primary">trpD</name>
    <name evidence="6" type="ORF">KI809_06230</name>
</gene>
<protein>
    <recommendedName>
        <fullName evidence="3">Anthranilate phosphoribosyltransferase</fullName>
        <ecNumber evidence="3">2.4.2.18</ecNumber>
    </recommendedName>
</protein>
<sequence length="370" mass="38616">MTMTTQEFGAKIQRLIEKKSLSFDETYGMFRQVLLNHQPDLQQGAFLAALTAKGETVEEIAGAWAAIDELDTVHFEGEMPGPLCENSGTGMDQLKTFNVSSAAAIIAASCGVAMARHGARAITSSCGTVDLMEAVGVDVDCSVSTVGESIRATGIGLFNGMSPHVHPGALGRILSQIRFGSTLNLAASLANPCRPTLGLRGVHSPHLVEKSAQVMRQIGYRRGLVVHGSDAASGLGMDEISVCGATSICEFTPAGTISYELHPVDFGISPVPAAEVAATGQVDLEARRFISVLKGDGRYSACEDFACLNAGAILYITGQVPEMRRGLDVARQAVASGGAIAKLREWAGCQGVAGGAGLRRFDSLVADCAA</sequence>
<keyword evidence="1 3" id="KW-0328">Glycosyltransferase</keyword>
<dbReference type="Gene3D" id="3.40.1030.10">
    <property type="entry name" value="Nucleoside phosphorylase/phosphoribosyltransferase catalytic domain"/>
    <property type="match status" value="1"/>
</dbReference>
<dbReference type="HAMAP" id="MF_00211">
    <property type="entry name" value="TrpD"/>
    <property type="match status" value="1"/>
</dbReference>
<keyword evidence="3" id="KW-0028">Amino-acid biosynthesis</keyword>